<protein>
    <submittedName>
        <fullName evidence="1">Uncharacterized protein</fullName>
    </submittedName>
</protein>
<sequence length="184" mass="20464">MTITNYQEIPIANEHGAQDYDNLRDWRVLGAAEKIPRLENYKVTAENLEATMACNVANGIIALDNLGHVNDNKKVPEAYMSELVIEFARRRGTTPKFIVVNNMVEPSTKKAMVKEKMKKNGLLKIDKPAHWAIVKDTKIGKMARRAGGAITGIYALELEKRDEALEGPSLIFLYGDVPSGLKPV</sequence>
<dbReference type="Proteomes" id="UP001595075">
    <property type="component" value="Unassembled WGS sequence"/>
</dbReference>
<reference evidence="1 2" key="1">
    <citation type="journal article" date="2024" name="Commun. Biol.">
        <title>Comparative genomic analysis of thermophilic fungi reveals convergent evolutionary adaptations and gene losses.</title>
        <authorList>
            <person name="Steindorff A.S."/>
            <person name="Aguilar-Pontes M.V."/>
            <person name="Robinson A.J."/>
            <person name="Andreopoulos B."/>
            <person name="LaButti K."/>
            <person name="Kuo A."/>
            <person name="Mondo S."/>
            <person name="Riley R."/>
            <person name="Otillar R."/>
            <person name="Haridas S."/>
            <person name="Lipzen A."/>
            <person name="Grimwood J."/>
            <person name="Schmutz J."/>
            <person name="Clum A."/>
            <person name="Reid I.D."/>
            <person name="Moisan M.C."/>
            <person name="Butler G."/>
            <person name="Nguyen T.T.M."/>
            <person name="Dewar K."/>
            <person name="Conant G."/>
            <person name="Drula E."/>
            <person name="Henrissat B."/>
            <person name="Hansel C."/>
            <person name="Singer S."/>
            <person name="Hutchinson M.I."/>
            <person name="de Vries R.P."/>
            <person name="Natvig D.O."/>
            <person name="Powell A.J."/>
            <person name="Tsang A."/>
            <person name="Grigoriev I.V."/>
        </authorList>
    </citation>
    <scope>NUCLEOTIDE SEQUENCE [LARGE SCALE GENOMIC DNA]</scope>
    <source>
        <strain evidence="1 2">CBS 494.80</strain>
    </source>
</reference>
<dbReference type="EMBL" id="JAZHXI010000013">
    <property type="protein sequence ID" value="KAL2064666.1"/>
    <property type="molecule type" value="Genomic_DNA"/>
</dbReference>
<accession>A0ABR4C5R2</accession>
<evidence type="ECO:0000313" key="1">
    <source>
        <dbReference type="EMBL" id="KAL2064666.1"/>
    </source>
</evidence>
<comment type="caution">
    <text evidence="1">The sequence shown here is derived from an EMBL/GenBank/DDBJ whole genome shotgun (WGS) entry which is preliminary data.</text>
</comment>
<name>A0ABR4C5R2_9HELO</name>
<keyword evidence="2" id="KW-1185">Reference proteome</keyword>
<gene>
    <name evidence="1" type="ORF">VTL71DRAFT_3804</name>
</gene>
<evidence type="ECO:0000313" key="2">
    <source>
        <dbReference type="Proteomes" id="UP001595075"/>
    </source>
</evidence>
<proteinExistence type="predicted"/>
<organism evidence="1 2">
    <name type="scientific">Oculimacula yallundae</name>
    <dbReference type="NCBI Taxonomy" id="86028"/>
    <lineage>
        <taxon>Eukaryota</taxon>
        <taxon>Fungi</taxon>
        <taxon>Dikarya</taxon>
        <taxon>Ascomycota</taxon>
        <taxon>Pezizomycotina</taxon>
        <taxon>Leotiomycetes</taxon>
        <taxon>Helotiales</taxon>
        <taxon>Ploettnerulaceae</taxon>
        <taxon>Oculimacula</taxon>
    </lineage>
</organism>